<accession>S8EGV4</accession>
<dbReference type="HOGENOM" id="CLU_013871_0_0_1"/>
<dbReference type="SUPFAM" id="SSF56112">
    <property type="entry name" value="Protein kinase-like (PK-like)"/>
    <property type="match status" value="1"/>
</dbReference>
<dbReference type="AlphaFoldDB" id="S8EGV4"/>
<name>S8EGV4_FOMSC</name>
<reference evidence="1 2" key="1">
    <citation type="journal article" date="2012" name="Science">
        <title>The Paleozoic origin of enzymatic lignin decomposition reconstructed from 31 fungal genomes.</title>
        <authorList>
            <person name="Floudas D."/>
            <person name="Binder M."/>
            <person name="Riley R."/>
            <person name="Barry K."/>
            <person name="Blanchette R.A."/>
            <person name="Henrissat B."/>
            <person name="Martinez A.T."/>
            <person name="Otillar R."/>
            <person name="Spatafora J.W."/>
            <person name="Yadav J.S."/>
            <person name="Aerts A."/>
            <person name="Benoit I."/>
            <person name="Boyd A."/>
            <person name="Carlson A."/>
            <person name="Copeland A."/>
            <person name="Coutinho P.M."/>
            <person name="de Vries R.P."/>
            <person name="Ferreira P."/>
            <person name="Findley K."/>
            <person name="Foster B."/>
            <person name="Gaskell J."/>
            <person name="Glotzer D."/>
            <person name="Gorecki P."/>
            <person name="Heitman J."/>
            <person name="Hesse C."/>
            <person name="Hori C."/>
            <person name="Igarashi K."/>
            <person name="Jurgens J.A."/>
            <person name="Kallen N."/>
            <person name="Kersten P."/>
            <person name="Kohler A."/>
            <person name="Kuees U."/>
            <person name="Kumar T.K.A."/>
            <person name="Kuo A."/>
            <person name="LaButti K."/>
            <person name="Larrondo L.F."/>
            <person name="Lindquist E."/>
            <person name="Ling A."/>
            <person name="Lombard V."/>
            <person name="Lucas S."/>
            <person name="Lundell T."/>
            <person name="Martin R."/>
            <person name="McLaughlin D.J."/>
            <person name="Morgenstern I."/>
            <person name="Morin E."/>
            <person name="Murat C."/>
            <person name="Nagy L.G."/>
            <person name="Nolan M."/>
            <person name="Ohm R.A."/>
            <person name="Patyshakuliyeva A."/>
            <person name="Rokas A."/>
            <person name="Ruiz-Duenas F.J."/>
            <person name="Sabat G."/>
            <person name="Salamov A."/>
            <person name="Samejima M."/>
            <person name="Schmutz J."/>
            <person name="Slot J.C."/>
            <person name="St John F."/>
            <person name="Stenlid J."/>
            <person name="Sun H."/>
            <person name="Sun S."/>
            <person name="Syed K."/>
            <person name="Tsang A."/>
            <person name="Wiebenga A."/>
            <person name="Young D."/>
            <person name="Pisabarro A."/>
            <person name="Eastwood D.C."/>
            <person name="Martin F."/>
            <person name="Cullen D."/>
            <person name="Grigoriev I.V."/>
            <person name="Hibbett D.S."/>
        </authorList>
    </citation>
    <scope>NUCLEOTIDE SEQUENCE</scope>
    <source>
        <strain evidence="2">FP-58527</strain>
    </source>
</reference>
<protein>
    <recommendedName>
        <fullName evidence="3">Protein kinase domain-containing protein</fullName>
    </recommendedName>
</protein>
<evidence type="ECO:0000313" key="2">
    <source>
        <dbReference type="Proteomes" id="UP000015241"/>
    </source>
</evidence>
<gene>
    <name evidence="1" type="ORF">FOMPIDRAFT_1118376</name>
</gene>
<feature type="non-terminal residue" evidence="1">
    <location>
        <position position="1"/>
    </location>
</feature>
<evidence type="ECO:0000313" key="1">
    <source>
        <dbReference type="EMBL" id="EPT02464.1"/>
    </source>
</evidence>
<keyword evidence="2" id="KW-1185">Reference proteome</keyword>
<organism evidence="1 2">
    <name type="scientific">Fomitopsis schrenkii</name>
    <name type="common">Brown rot fungus</name>
    <dbReference type="NCBI Taxonomy" id="2126942"/>
    <lineage>
        <taxon>Eukaryota</taxon>
        <taxon>Fungi</taxon>
        <taxon>Dikarya</taxon>
        <taxon>Basidiomycota</taxon>
        <taxon>Agaricomycotina</taxon>
        <taxon>Agaricomycetes</taxon>
        <taxon>Polyporales</taxon>
        <taxon>Fomitopsis</taxon>
    </lineage>
</organism>
<evidence type="ECO:0008006" key="3">
    <source>
        <dbReference type="Google" id="ProtNLM"/>
    </source>
</evidence>
<proteinExistence type="predicted"/>
<dbReference type="eggNOG" id="ENOG502SVW4">
    <property type="taxonomic scope" value="Eukaryota"/>
</dbReference>
<dbReference type="InParanoid" id="S8EGV4"/>
<dbReference type="InterPro" id="IPR011009">
    <property type="entry name" value="Kinase-like_dom_sf"/>
</dbReference>
<sequence length="263" mass="29825">FPAVLVLHFAGPYVDIAVAIFGDKLNVEHLTSFSVHAHPTNIVVRETGARALEPSSLYETLVLATAKPLSCAVVGLDMEGNRHELEYLEALEDTRVFRARTKMDRKPLVVKFSVRYCKEAHLAAFESGFAPKLYAVEHDWAMIVMEDKSADYTNLWDAEYMKGGKRRVLALEDVRAKVRDGLRSLHERGSVHGDVRDVNVRVRNATVAETEPAVVLVNWDRAGEKSFARYPWRMNCVHVKRPEDARPGEAIKEEHDMWMADRI</sequence>
<dbReference type="OrthoDB" id="2753408at2759"/>
<dbReference type="EMBL" id="KE504135">
    <property type="protein sequence ID" value="EPT02464.1"/>
    <property type="molecule type" value="Genomic_DNA"/>
</dbReference>
<dbReference type="Proteomes" id="UP000015241">
    <property type="component" value="Unassembled WGS sequence"/>
</dbReference>